<evidence type="ECO:0000256" key="12">
    <source>
        <dbReference type="ARBA" id="ARBA00023170"/>
    </source>
</evidence>
<proteinExistence type="predicted"/>
<dbReference type="PROSITE" id="PS00108">
    <property type="entry name" value="PROTEIN_KINASE_ST"/>
    <property type="match status" value="1"/>
</dbReference>
<keyword evidence="2" id="KW-0723">Serine/threonine-protein kinase</keyword>
<evidence type="ECO:0000256" key="13">
    <source>
        <dbReference type="ARBA" id="ARBA00023180"/>
    </source>
</evidence>
<keyword evidence="13" id="KW-0325">Glycoprotein</keyword>
<dbReference type="GO" id="GO:0016020">
    <property type="term" value="C:membrane"/>
    <property type="evidence" value="ECO:0007669"/>
    <property type="project" value="UniProtKB-SubCell"/>
</dbReference>
<comment type="catalytic activity">
    <reaction evidence="14">
        <text>L-seryl-[protein] + ATP = O-phospho-L-seryl-[protein] + ADP + H(+)</text>
        <dbReference type="Rhea" id="RHEA:17989"/>
        <dbReference type="Rhea" id="RHEA-COMP:9863"/>
        <dbReference type="Rhea" id="RHEA-COMP:11604"/>
        <dbReference type="ChEBI" id="CHEBI:15378"/>
        <dbReference type="ChEBI" id="CHEBI:29999"/>
        <dbReference type="ChEBI" id="CHEBI:30616"/>
        <dbReference type="ChEBI" id="CHEBI:83421"/>
        <dbReference type="ChEBI" id="CHEBI:456216"/>
    </reaction>
</comment>
<dbReference type="SMART" id="SM00220">
    <property type="entry name" value="S_TKc"/>
    <property type="match status" value="1"/>
</dbReference>
<sequence length="706" mass="78806">MTSTEDGSYVSSSTMELKQPASTMSAQPPSIRPFLLRLPSVLLCLLIIAFNLSNTEYCYNMGNFTAASTYAKNRELVLSSLPSDVASNGGFYSGKVGNSSDVVYVLSFCRGDSSNDSCFKCLSSAAEDLMIKCPNQKAAVTWGTWETGEPPCIIRYADGPMYGKKLTFPTLKLPNVDDITMDQNQFDLIWRNFTEELATSASMGTSELKFAAGRTVLPNVETMFAQSQCSPDLSHIDCQSCLWECINDYQDCCHGRRGGFVGKPSCIFRWDLYPFFKSDSINLLPSPPPATAVTKADPAAPPPANAQVTNGNILKSLRIVVAVVGSANLFVLVIVSVCCLIRRRRSNPWMVSSAKDEVKTAESLQFEISEIRAATNSFAEGNKLGEAGFGKVYRSRLPNGQEIAVKRLSQSSRQGLQEFKNEIVLVTKLQHRNLVRLLGFCFEEEEKLLVYELMPNKSLDYFMFDPEKSKQLDWRRRYNIISGIARGMLYLHEDSRLRIIHHDLKASNILLDNNMNPKISDFGMARIFGVDQTNASTRRIVGTFGYMSPEYAMHGQFSQKSDVYSFGVLLLEIICGKRNDYYYQSDGGEALASYAWKHWRDNVPWEILDPVLAESYSRSQVLRCIHIGFLCVQEDPVDRPTMASIVLALSSQTLSLPVPRETAFFLRRWTEPPKNIIANDQGHDQNTNGSTPLLVNGVSITKLSTQ</sequence>
<feature type="domain" description="Gnk2-homologous" evidence="19">
    <location>
        <begin position="52"/>
        <end position="161"/>
    </location>
</feature>
<dbReference type="Proteomes" id="UP001634007">
    <property type="component" value="Unassembled WGS sequence"/>
</dbReference>
<comment type="catalytic activity">
    <reaction evidence="15">
        <text>L-threonyl-[protein] + ATP = O-phospho-L-threonyl-[protein] + ADP + H(+)</text>
        <dbReference type="Rhea" id="RHEA:46608"/>
        <dbReference type="Rhea" id="RHEA-COMP:11060"/>
        <dbReference type="Rhea" id="RHEA-COMP:11605"/>
        <dbReference type="ChEBI" id="CHEBI:15378"/>
        <dbReference type="ChEBI" id="CHEBI:30013"/>
        <dbReference type="ChEBI" id="CHEBI:30616"/>
        <dbReference type="ChEBI" id="CHEBI:61977"/>
        <dbReference type="ChEBI" id="CHEBI:456216"/>
    </reaction>
</comment>
<reference evidence="20 21" key="1">
    <citation type="submission" date="2024-11" db="EMBL/GenBank/DDBJ databases">
        <title>Chromosome-level genome assembly of Eucalyptus globulus Labill. provides insights into its genome evolution.</title>
        <authorList>
            <person name="Li X."/>
        </authorList>
    </citation>
    <scope>NUCLEOTIDE SEQUENCE [LARGE SCALE GENOMIC DNA]</scope>
    <source>
        <strain evidence="20">CL2024</strain>
        <tissue evidence="20">Fresh tender leaves</tissue>
    </source>
</reference>
<evidence type="ECO:0000256" key="15">
    <source>
        <dbReference type="ARBA" id="ARBA00047951"/>
    </source>
</evidence>
<dbReference type="AlphaFoldDB" id="A0ABD3KL08"/>
<dbReference type="InterPro" id="IPR008271">
    <property type="entry name" value="Ser/Thr_kinase_AS"/>
</dbReference>
<dbReference type="InterPro" id="IPR002902">
    <property type="entry name" value="GNK2"/>
</dbReference>
<evidence type="ECO:0000313" key="21">
    <source>
        <dbReference type="Proteomes" id="UP001634007"/>
    </source>
</evidence>
<evidence type="ECO:0000256" key="16">
    <source>
        <dbReference type="SAM" id="MobiDB-lite"/>
    </source>
</evidence>
<keyword evidence="9" id="KW-0067">ATP-binding</keyword>
<dbReference type="PROSITE" id="PS51473">
    <property type="entry name" value="GNK2"/>
    <property type="match status" value="2"/>
</dbReference>
<organism evidence="20 21">
    <name type="scientific">Eucalyptus globulus</name>
    <name type="common">Tasmanian blue gum</name>
    <dbReference type="NCBI Taxonomy" id="34317"/>
    <lineage>
        <taxon>Eukaryota</taxon>
        <taxon>Viridiplantae</taxon>
        <taxon>Streptophyta</taxon>
        <taxon>Embryophyta</taxon>
        <taxon>Tracheophyta</taxon>
        <taxon>Spermatophyta</taxon>
        <taxon>Magnoliopsida</taxon>
        <taxon>eudicotyledons</taxon>
        <taxon>Gunneridae</taxon>
        <taxon>Pentapetalae</taxon>
        <taxon>rosids</taxon>
        <taxon>malvids</taxon>
        <taxon>Myrtales</taxon>
        <taxon>Myrtaceae</taxon>
        <taxon>Myrtoideae</taxon>
        <taxon>Eucalypteae</taxon>
        <taxon>Eucalyptus</taxon>
    </lineage>
</organism>
<keyword evidence="7" id="KW-0547">Nucleotide-binding</keyword>
<dbReference type="EMBL" id="JBJKBG010000005">
    <property type="protein sequence ID" value="KAL3740554.1"/>
    <property type="molecule type" value="Genomic_DNA"/>
</dbReference>
<evidence type="ECO:0000256" key="1">
    <source>
        <dbReference type="ARBA" id="ARBA00004167"/>
    </source>
</evidence>
<dbReference type="SUPFAM" id="SSF56112">
    <property type="entry name" value="Protein kinase-like (PK-like)"/>
    <property type="match status" value="1"/>
</dbReference>
<feature type="transmembrane region" description="Helical" evidence="17">
    <location>
        <begin position="319"/>
        <end position="341"/>
    </location>
</feature>
<dbReference type="CDD" id="cd23509">
    <property type="entry name" value="Gnk2-like"/>
    <property type="match status" value="2"/>
</dbReference>
<feature type="domain" description="Gnk2-homologous" evidence="19">
    <location>
        <begin position="167"/>
        <end position="275"/>
    </location>
</feature>
<accession>A0ABD3KL08</accession>
<comment type="subcellular location">
    <subcellularLocation>
        <location evidence="1">Membrane</location>
        <topology evidence="1">Single-pass membrane protein</topology>
    </subcellularLocation>
</comment>
<dbReference type="InterPro" id="IPR001245">
    <property type="entry name" value="Ser-Thr/Tyr_kinase_cat_dom"/>
</dbReference>
<dbReference type="GO" id="GO:0006950">
    <property type="term" value="P:response to stress"/>
    <property type="evidence" value="ECO:0007669"/>
    <property type="project" value="UniProtKB-ARBA"/>
</dbReference>
<dbReference type="FunFam" id="1.10.510.10:FF:000129">
    <property type="entry name" value="cysteine-rich receptor-like protein kinase 10"/>
    <property type="match status" value="1"/>
</dbReference>
<dbReference type="Pfam" id="PF01657">
    <property type="entry name" value="Stress-antifung"/>
    <property type="match status" value="2"/>
</dbReference>
<comment type="caution">
    <text evidence="20">The sequence shown here is derived from an EMBL/GenBank/DDBJ whole genome shotgun (WGS) entry which is preliminary data.</text>
</comment>
<dbReference type="GO" id="GO:0004674">
    <property type="term" value="F:protein serine/threonine kinase activity"/>
    <property type="evidence" value="ECO:0007669"/>
    <property type="project" value="UniProtKB-KW"/>
</dbReference>
<dbReference type="CDD" id="cd14066">
    <property type="entry name" value="STKc_IRAK"/>
    <property type="match status" value="1"/>
</dbReference>
<keyword evidence="6" id="KW-0677">Repeat</keyword>
<evidence type="ECO:0000256" key="11">
    <source>
        <dbReference type="ARBA" id="ARBA00023136"/>
    </source>
</evidence>
<keyword evidence="11 17" id="KW-0472">Membrane</keyword>
<evidence type="ECO:0000259" key="19">
    <source>
        <dbReference type="PROSITE" id="PS51473"/>
    </source>
</evidence>
<dbReference type="PROSITE" id="PS50011">
    <property type="entry name" value="PROTEIN_KINASE_DOM"/>
    <property type="match status" value="1"/>
</dbReference>
<protein>
    <submittedName>
        <fullName evidence="20">Uncharacterized protein</fullName>
    </submittedName>
</protein>
<evidence type="ECO:0000256" key="17">
    <source>
        <dbReference type="SAM" id="Phobius"/>
    </source>
</evidence>
<keyword evidence="4 17" id="KW-0812">Transmembrane</keyword>
<keyword evidence="8" id="KW-0418">Kinase</keyword>
<keyword evidence="5" id="KW-0732">Signal</keyword>
<feature type="transmembrane region" description="Helical" evidence="17">
    <location>
        <begin position="34"/>
        <end position="52"/>
    </location>
</feature>
<dbReference type="PANTHER" id="PTHR27002">
    <property type="entry name" value="RECEPTOR-LIKE SERINE/THREONINE-PROTEIN KINASE SD1-8"/>
    <property type="match status" value="1"/>
</dbReference>
<dbReference type="InterPro" id="IPR000719">
    <property type="entry name" value="Prot_kinase_dom"/>
</dbReference>
<evidence type="ECO:0000256" key="4">
    <source>
        <dbReference type="ARBA" id="ARBA00022692"/>
    </source>
</evidence>
<dbReference type="Gene3D" id="1.10.510.10">
    <property type="entry name" value="Transferase(Phosphotransferase) domain 1"/>
    <property type="match status" value="1"/>
</dbReference>
<dbReference type="Gene3D" id="3.30.200.20">
    <property type="entry name" value="Phosphorylase Kinase, domain 1"/>
    <property type="match status" value="1"/>
</dbReference>
<evidence type="ECO:0000256" key="8">
    <source>
        <dbReference type="ARBA" id="ARBA00022777"/>
    </source>
</evidence>
<keyword evidence="12" id="KW-0675">Receptor</keyword>
<dbReference type="PANTHER" id="PTHR27002:SF1050">
    <property type="entry name" value="CYSTEINE-RICH RECEPTOR-LIKE PROTEIN KINASE 5"/>
    <property type="match status" value="1"/>
</dbReference>
<dbReference type="Pfam" id="PF07714">
    <property type="entry name" value="PK_Tyr_Ser-Thr"/>
    <property type="match status" value="1"/>
</dbReference>
<gene>
    <name evidence="20" type="ORF">ACJRO7_021780</name>
</gene>
<dbReference type="GO" id="GO:0005524">
    <property type="term" value="F:ATP binding"/>
    <property type="evidence" value="ECO:0007669"/>
    <property type="project" value="UniProtKB-KW"/>
</dbReference>
<evidence type="ECO:0000256" key="10">
    <source>
        <dbReference type="ARBA" id="ARBA00022989"/>
    </source>
</evidence>
<evidence type="ECO:0000256" key="5">
    <source>
        <dbReference type="ARBA" id="ARBA00022729"/>
    </source>
</evidence>
<name>A0ABD3KL08_EUCGL</name>
<keyword evidence="21" id="KW-1185">Reference proteome</keyword>
<evidence type="ECO:0000313" key="20">
    <source>
        <dbReference type="EMBL" id="KAL3740554.1"/>
    </source>
</evidence>
<evidence type="ECO:0000256" key="2">
    <source>
        <dbReference type="ARBA" id="ARBA00022527"/>
    </source>
</evidence>
<feature type="domain" description="Protein kinase" evidence="18">
    <location>
        <begin position="378"/>
        <end position="654"/>
    </location>
</feature>
<evidence type="ECO:0000256" key="9">
    <source>
        <dbReference type="ARBA" id="ARBA00022840"/>
    </source>
</evidence>
<evidence type="ECO:0000256" key="7">
    <source>
        <dbReference type="ARBA" id="ARBA00022741"/>
    </source>
</evidence>
<dbReference type="InterPro" id="IPR011009">
    <property type="entry name" value="Kinase-like_dom_sf"/>
</dbReference>
<evidence type="ECO:0000256" key="14">
    <source>
        <dbReference type="ARBA" id="ARBA00047558"/>
    </source>
</evidence>
<dbReference type="Gene3D" id="3.30.430.20">
    <property type="entry name" value="Gnk2 domain, C-X8-C-X2-C motif"/>
    <property type="match status" value="2"/>
</dbReference>
<keyword evidence="10 17" id="KW-1133">Transmembrane helix</keyword>
<feature type="region of interest" description="Disordered" evidence="16">
    <location>
        <begin position="1"/>
        <end position="27"/>
    </location>
</feature>
<evidence type="ECO:0000256" key="3">
    <source>
        <dbReference type="ARBA" id="ARBA00022679"/>
    </source>
</evidence>
<keyword evidence="3" id="KW-0808">Transferase</keyword>
<evidence type="ECO:0000256" key="6">
    <source>
        <dbReference type="ARBA" id="ARBA00022737"/>
    </source>
</evidence>
<dbReference type="InterPro" id="IPR038408">
    <property type="entry name" value="GNK2_sf"/>
</dbReference>
<dbReference type="FunFam" id="3.30.200.20:FF:000142">
    <property type="entry name" value="Cysteine-rich receptor-like protein kinase 10"/>
    <property type="match status" value="1"/>
</dbReference>
<evidence type="ECO:0000259" key="18">
    <source>
        <dbReference type="PROSITE" id="PS50011"/>
    </source>
</evidence>